<dbReference type="EMBL" id="JABXBU010002227">
    <property type="protein sequence ID" value="KAF8773058.1"/>
    <property type="molecule type" value="Genomic_DNA"/>
</dbReference>
<evidence type="ECO:0000256" key="2">
    <source>
        <dbReference type="ARBA" id="ARBA00009939"/>
    </source>
</evidence>
<sequence length="580" mass="64006">MKQILLKVIKSTVLTFEELATVVTQIEAVLNSRSLCPLSADSADFQPSTPDHFLVKALLLSIPEPSDSLINISLSSRWSLIQSLRYKFWERWTQEYLNSLQSRAKWKLPEPNIKPGQLALMTYNSKSPVELNLAQTERTYPGESRGGRESSSLALSASFRFSSRTVKAMKFSGIQSLFFSALWMVVSTATSRDFYSRNDIRQSLRLGDSCRTSSECSDTIQYSHCDSRRGVCTCLPYHFKANNSACLRVSLLGYSCEVDGQCQVKVANSRCSENKVCQCKENFLPLRMDKCLPHPNSRCQFIVPGIYGKCECPLGTDSNGKCAPGLSGRCHEDSECQLVTPLSVCREGECQCLHGRQGEICTEATFSEISSKPVSLGKPCLSHTQCQARDPNSRCIRGTCECMIDTPKCSSRNTQCLNDTFQCTSGQCISWYFVCDGEKNCLDGTDEENCTPFACPSESFQCNDGTCLSRSAVCNGRWECPDGSDEARCYTGIPCDAHSFRCASGQCVPAYAFCNAVVDCLDGSDEDFAVCERGEECPKESFQCGNGRCRSTAILCSGLDGCGDNTDEDRCNVCRCEAPE</sequence>
<dbReference type="GO" id="GO:0016020">
    <property type="term" value="C:membrane"/>
    <property type="evidence" value="ECO:0007669"/>
    <property type="project" value="UniProtKB-SubCell"/>
</dbReference>
<feature type="disulfide bond" evidence="9">
    <location>
        <begin position="556"/>
        <end position="571"/>
    </location>
</feature>
<feature type="disulfide bond" evidence="9">
    <location>
        <begin position="495"/>
        <end position="507"/>
    </location>
</feature>
<evidence type="ECO:0000256" key="5">
    <source>
        <dbReference type="ARBA" id="ARBA00022989"/>
    </source>
</evidence>
<dbReference type="SMART" id="SM00192">
    <property type="entry name" value="LDLa"/>
    <property type="match status" value="4"/>
</dbReference>
<feature type="domain" description="DUF5641" evidence="11">
    <location>
        <begin position="76"/>
        <end position="144"/>
    </location>
</feature>
<accession>A0A8T0EHI6</accession>
<dbReference type="InterPro" id="IPR006149">
    <property type="entry name" value="EB_dom"/>
</dbReference>
<dbReference type="SUPFAM" id="SSF57424">
    <property type="entry name" value="LDL receptor-like module"/>
    <property type="match status" value="4"/>
</dbReference>
<dbReference type="Pfam" id="PF00057">
    <property type="entry name" value="Ldl_recept_a"/>
    <property type="match status" value="3"/>
</dbReference>
<dbReference type="Pfam" id="PF01683">
    <property type="entry name" value="EB"/>
    <property type="match status" value="1"/>
</dbReference>
<keyword evidence="3" id="KW-0812">Transmembrane</keyword>
<evidence type="ECO:0000256" key="8">
    <source>
        <dbReference type="ARBA" id="ARBA00023180"/>
    </source>
</evidence>
<keyword evidence="7 9" id="KW-1015">Disulfide bond</keyword>
<dbReference type="AlphaFoldDB" id="A0A8T0EHI6"/>
<feature type="disulfide bond" evidence="9">
    <location>
        <begin position="474"/>
        <end position="489"/>
    </location>
</feature>
<evidence type="ECO:0000256" key="1">
    <source>
        <dbReference type="ARBA" id="ARBA00004167"/>
    </source>
</evidence>
<name>A0A8T0EHI6_ARGBR</name>
<feature type="disulfide bond" evidence="9">
    <location>
        <begin position="416"/>
        <end position="428"/>
    </location>
</feature>
<dbReference type="InterPro" id="IPR036055">
    <property type="entry name" value="LDL_receptor-like_sf"/>
</dbReference>
<dbReference type="Pfam" id="PF18701">
    <property type="entry name" value="DUF5641"/>
    <property type="match status" value="1"/>
</dbReference>
<dbReference type="PANTHER" id="PTHR39069:SF1">
    <property type="entry name" value="ECDYSONE-INDUCIBLE GENE E1, ISOFORM A"/>
    <property type="match status" value="1"/>
</dbReference>
<evidence type="ECO:0000259" key="10">
    <source>
        <dbReference type="Pfam" id="PF01683"/>
    </source>
</evidence>
<dbReference type="PROSITE" id="PS50068">
    <property type="entry name" value="LDLRA_2"/>
    <property type="match status" value="4"/>
</dbReference>
<organism evidence="12 13">
    <name type="scientific">Argiope bruennichi</name>
    <name type="common">Wasp spider</name>
    <name type="synonym">Aranea bruennichi</name>
    <dbReference type="NCBI Taxonomy" id="94029"/>
    <lineage>
        <taxon>Eukaryota</taxon>
        <taxon>Metazoa</taxon>
        <taxon>Ecdysozoa</taxon>
        <taxon>Arthropoda</taxon>
        <taxon>Chelicerata</taxon>
        <taxon>Arachnida</taxon>
        <taxon>Araneae</taxon>
        <taxon>Araneomorphae</taxon>
        <taxon>Entelegynae</taxon>
        <taxon>Araneoidea</taxon>
        <taxon>Araneidae</taxon>
        <taxon>Argiope</taxon>
    </lineage>
</organism>
<dbReference type="InterPro" id="IPR023415">
    <property type="entry name" value="LDLR_class-A_CS"/>
</dbReference>
<dbReference type="PROSITE" id="PS01209">
    <property type="entry name" value="LDLRA_1"/>
    <property type="match status" value="2"/>
</dbReference>
<evidence type="ECO:0000256" key="4">
    <source>
        <dbReference type="ARBA" id="ARBA00022737"/>
    </source>
</evidence>
<dbReference type="Proteomes" id="UP000807504">
    <property type="component" value="Unassembled WGS sequence"/>
</dbReference>
<gene>
    <name evidence="12" type="ORF">HNY73_015753</name>
</gene>
<evidence type="ECO:0000256" key="7">
    <source>
        <dbReference type="ARBA" id="ARBA00023157"/>
    </source>
</evidence>
<feature type="disulfide bond" evidence="9">
    <location>
        <begin position="423"/>
        <end position="441"/>
    </location>
</feature>
<feature type="disulfide bond" evidence="9">
    <location>
        <begin position="455"/>
        <end position="467"/>
    </location>
</feature>
<feature type="disulfide bond" evidence="9">
    <location>
        <begin position="537"/>
        <end position="549"/>
    </location>
</feature>
<dbReference type="InterPro" id="IPR040676">
    <property type="entry name" value="DUF5641"/>
</dbReference>
<feature type="disulfide bond" evidence="9">
    <location>
        <begin position="462"/>
        <end position="480"/>
    </location>
</feature>
<comment type="similarity">
    <text evidence="2">Belongs to the LDLR family.</text>
</comment>
<comment type="subcellular location">
    <subcellularLocation>
        <location evidence="1">Membrane</location>
        <topology evidence="1">Single-pass membrane protein</topology>
    </subcellularLocation>
</comment>
<dbReference type="PANTHER" id="PTHR39069">
    <property type="entry name" value="ECDYSONE-INDUCIBLE GENE E1, ISOFORM A"/>
    <property type="match status" value="1"/>
</dbReference>
<dbReference type="InterPro" id="IPR002172">
    <property type="entry name" value="LDrepeatLR_classA_rpt"/>
</dbReference>
<comment type="caution">
    <text evidence="9">Lacks conserved residue(s) required for the propagation of feature annotation.</text>
</comment>
<evidence type="ECO:0000256" key="9">
    <source>
        <dbReference type="PROSITE-ProRule" id="PRU00124"/>
    </source>
</evidence>
<comment type="caution">
    <text evidence="12">The sequence shown here is derived from an EMBL/GenBank/DDBJ whole genome shotgun (WGS) entry which is preliminary data.</text>
</comment>
<dbReference type="FunFam" id="4.10.400.10:FF:000024">
    <property type="entry name" value="Low-density lipoprotein RecePtor related"/>
    <property type="match status" value="1"/>
</dbReference>
<keyword evidence="8" id="KW-0325">Glycoprotein</keyword>
<keyword evidence="12" id="KW-0675">Receptor</keyword>
<keyword evidence="4" id="KW-0677">Repeat</keyword>
<keyword evidence="5" id="KW-1133">Transmembrane helix</keyword>
<proteinExistence type="inferred from homology"/>
<evidence type="ECO:0000256" key="3">
    <source>
        <dbReference type="ARBA" id="ARBA00022692"/>
    </source>
</evidence>
<evidence type="ECO:0000313" key="13">
    <source>
        <dbReference type="Proteomes" id="UP000807504"/>
    </source>
</evidence>
<feature type="disulfide bond" evidence="9">
    <location>
        <begin position="502"/>
        <end position="520"/>
    </location>
</feature>
<feature type="disulfide bond" evidence="9">
    <location>
        <begin position="544"/>
        <end position="562"/>
    </location>
</feature>
<dbReference type="CDD" id="cd00112">
    <property type="entry name" value="LDLa"/>
    <property type="match status" value="4"/>
</dbReference>
<evidence type="ECO:0000256" key="6">
    <source>
        <dbReference type="ARBA" id="ARBA00023136"/>
    </source>
</evidence>
<feature type="domain" description="EB" evidence="10">
    <location>
        <begin position="234"/>
        <end position="291"/>
    </location>
</feature>
<evidence type="ECO:0000259" key="11">
    <source>
        <dbReference type="Pfam" id="PF18701"/>
    </source>
</evidence>
<protein>
    <submittedName>
        <fullName evidence="12">Low-density lipoprotein receptor-related protein like</fullName>
    </submittedName>
</protein>
<feature type="disulfide bond" evidence="9">
    <location>
        <begin position="435"/>
        <end position="450"/>
    </location>
</feature>
<reference evidence="12" key="2">
    <citation type="submission" date="2020-06" db="EMBL/GenBank/DDBJ databases">
        <authorList>
            <person name="Sheffer M."/>
        </authorList>
    </citation>
    <scope>NUCLEOTIDE SEQUENCE</scope>
</reference>
<dbReference type="PRINTS" id="PR00261">
    <property type="entry name" value="LDLRECEPTOR"/>
</dbReference>
<dbReference type="Gene3D" id="4.10.400.10">
    <property type="entry name" value="Low-density Lipoprotein Receptor"/>
    <property type="match status" value="4"/>
</dbReference>
<evidence type="ECO:0000313" key="12">
    <source>
        <dbReference type="EMBL" id="KAF8773058.1"/>
    </source>
</evidence>
<keyword evidence="13" id="KW-1185">Reference proteome</keyword>
<keyword evidence="6" id="KW-0472">Membrane</keyword>
<reference evidence="12" key="1">
    <citation type="journal article" date="2020" name="bioRxiv">
        <title>Chromosome-level reference genome of the European wasp spider Argiope bruennichi: a resource for studies on range expansion and evolutionary adaptation.</title>
        <authorList>
            <person name="Sheffer M.M."/>
            <person name="Hoppe A."/>
            <person name="Krehenwinkel H."/>
            <person name="Uhl G."/>
            <person name="Kuss A.W."/>
            <person name="Jensen L."/>
            <person name="Jensen C."/>
            <person name="Gillespie R.G."/>
            <person name="Hoff K.J."/>
            <person name="Prost S."/>
        </authorList>
    </citation>
    <scope>NUCLEOTIDE SEQUENCE</scope>
</reference>
<keyword evidence="12" id="KW-0449">Lipoprotein</keyword>